<feature type="domain" description="Beta-lactamase-related" evidence="4">
    <location>
        <begin position="46"/>
        <end position="268"/>
    </location>
</feature>
<dbReference type="InterPro" id="IPR050491">
    <property type="entry name" value="AmpC-like"/>
</dbReference>
<dbReference type="GO" id="GO:0016787">
    <property type="term" value="F:hydrolase activity"/>
    <property type="evidence" value="ECO:0007669"/>
    <property type="project" value="UniProtKB-KW"/>
</dbReference>
<evidence type="ECO:0000259" key="4">
    <source>
        <dbReference type="Pfam" id="PF00144"/>
    </source>
</evidence>
<evidence type="ECO:0000256" key="3">
    <source>
        <dbReference type="SAM" id="SignalP"/>
    </source>
</evidence>
<dbReference type="Gene3D" id="3.40.710.10">
    <property type="entry name" value="DD-peptidase/beta-lactamase superfamily"/>
    <property type="match status" value="1"/>
</dbReference>
<dbReference type="PANTHER" id="PTHR46825:SF11">
    <property type="entry name" value="PENICILLIN-BINDING PROTEIN 4"/>
    <property type="match status" value="1"/>
</dbReference>
<dbReference type="SUPFAM" id="SSF56601">
    <property type="entry name" value="beta-lactamase/transpeptidase-like"/>
    <property type="match status" value="1"/>
</dbReference>
<accession>A0ABW1PT62</accession>
<protein>
    <submittedName>
        <fullName evidence="5">Serine hydrolase domain-containing protein</fullName>
        <ecNumber evidence="5">3.-.-.-</ecNumber>
    </submittedName>
</protein>
<dbReference type="PANTHER" id="PTHR46825">
    <property type="entry name" value="D-ALANYL-D-ALANINE-CARBOXYPEPTIDASE/ENDOPEPTIDASE AMPH"/>
    <property type="match status" value="1"/>
</dbReference>
<dbReference type="EC" id="3.-.-.-" evidence="5"/>
<comment type="caution">
    <text evidence="5">The sequence shown here is derived from an EMBL/GenBank/DDBJ whole genome shotgun (WGS) entry which is preliminary data.</text>
</comment>
<evidence type="ECO:0000313" key="6">
    <source>
        <dbReference type="Proteomes" id="UP001596287"/>
    </source>
</evidence>
<sequence length="432" mass="49150">MKKYSTLVLILLSSVGLFGQTKKDSLTYKLDEYFSALTALKNFNGNVIVSKHGQILLEKTYNITGEIDSLKVTKDSKFIIASVSKVFIKFSILRLVELNKIELTDHLSKFIPDFPNGEKITIEQLMHHQSGLPRELTNNLDYGNLSLSKIVELAKLEKLQFEPGAQTLYSNVGYFLLHYIIDKTSSNGYLTFIQNEIFKKMKLKNTLEFNSTKLVPKFAYGFDNGNGKIIPTSKENINKFETGNYLSTIGDLYSFSQQVLSGKALKKSLAIKLFGQDSIIIQAGGRPGYRAYFYKNLKTDITFIFVSNYTDMPIQEVTADIINLLENKPYEVPHKINRKAIQVEVETLKKYTGKFALEVDITKTITIQLIDNKLFDVDTNGEKTELYAYSENAFFIIPTTKDGYIFILNPKTNQYDLTIISTGLKFKTKRLE</sequence>
<keyword evidence="3" id="KW-0732">Signal</keyword>
<evidence type="ECO:0000313" key="5">
    <source>
        <dbReference type="EMBL" id="MFC6098429.1"/>
    </source>
</evidence>
<dbReference type="RefSeq" id="WP_379793446.1">
    <property type="nucleotide sequence ID" value="NZ_JBHSQB010000021.1"/>
</dbReference>
<dbReference type="EMBL" id="JBHSQB010000021">
    <property type="protein sequence ID" value="MFC6098429.1"/>
    <property type="molecule type" value="Genomic_DNA"/>
</dbReference>
<dbReference type="Proteomes" id="UP001596287">
    <property type="component" value="Unassembled WGS sequence"/>
</dbReference>
<name>A0ABW1PT62_9FLAO</name>
<reference evidence="6" key="1">
    <citation type="journal article" date="2019" name="Int. J. Syst. Evol. Microbiol.">
        <title>The Global Catalogue of Microorganisms (GCM) 10K type strain sequencing project: providing services to taxonomists for standard genome sequencing and annotation.</title>
        <authorList>
            <consortium name="The Broad Institute Genomics Platform"/>
            <consortium name="The Broad Institute Genome Sequencing Center for Infectious Disease"/>
            <person name="Wu L."/>
            <person name="Ma J."/>
        </authorList>
    </citation>
    <scope>NUCLEOTIDE SEQUENCE [LARGE SCALE GENOMIC DNA]</scope>
    <source>
        <strain evidence="6">CCUG 49679</strain>
    </source>
</reference>
<dbReference type="Pfam" id="PF00144">
    <property type="entry name" value="Beta-lactamase"/>
    <property type="match status" value="1"/>
</dbReference>
<dbReference type="InterPro" id="IPR001466">
    <property type="entry name" value="Beta-lactam-related"/>
</dbReference>
<proteinExistence type="predicted"/>
<keyword evidence="6" id="KW-1185">Reference proteome</keyword>
<dbReference type="InterPro" id="IPR012338">
    <property type="entry name" value="Beta-lactam/transpept-like"/>
</dbReference>
<feature type="signal peptide" evidence="3">
    <location>
        <begin position="1"/>
        <end position="19"/>
    </location>
</feature>
<organism evidence="5 6">
    <name type="scientific">Flavobacterium qiangtangense</name>
    <dbReference type="NCBI Taxonomy" id="1442595"/>
    <lineage>
        <taxon>Bacteria</taxon>
        <taxon>Pseudomonadati</taxon>
        <taxon>Bacteroidota</taxon>
        <taxon>Flavobacteriia</taxon>
        <taxon>Flavobacteriales</taxon>
        <taxon>Flavobacteriaceae</taxon>
        <taxon>Flavobacterium</taxon>
    </lineage>
</organism>
<evidence type="ECO:0000256" key="2">
    <source>
        <dbReference type="ARBA" id="ARBA00023136"/>
    </source>
</evidence>
<comment type="subcellular location">
    <subcellularLocation>
        <location evidence="1">Membrane</location>
    </subcellularLocation>
</comment>
<gene>
    <name evidence="5" type="ORF">ACFPVY_17405</name>
</gene>
<evidence type="ECO:0000256" key="1">
    <source>
        <dbReference type="ARBA" id="ARBA00004370"/>
    </source>
</evidence>
<feature type="chain" id="PRO_5047540471" evidence="3">
    <location>
        <begin position="20"/>
        <end position="432"/>
    </location>
</feature>
<keyword evidence="5" id="KW-0378">Hydrolase</keyword>
<keyword evidence="2" id="KW-0472">Membrane</keyword>